<dbReference type="RefSeq" id="XP_055884354.1">
    <property type="nucleotide sequence ID" value="XM_056028379.1"/>
</dbReference>
<evidence type="ECO:0000259" key="8">
    <source>
        <dbReference type="SMART" id="SM00645"/>
    </source>
</evidence>
<gene>
    <name evidence="11" type="primary">LOC106060658</name>
</gene>
<keyword evidence="2" id="KW-0645">Protease</keyword>
<dbReference type="InterPro" id="IPR000169">
    <property type="entry name" value="Pept_cys_AS"/>
</dbReference>
<reference evidence="11" key="1">
    <citation type="submission" date="2025-08" db="UniProtKB">
        <authorList>
            <consortium name="RefSeq"/>
        </authorList>
    </citation>
    <scope>IDENTIFICATION</scope>
</reference>
<evidence type="ECO:0000259" key="9">
    <source>
        <dbReference type="SMART" id="SM00848"/>
    </source>
</evidence>
<dbReference type="Gene3D" id="1.10.287.2250">
    <property type="match status" value="1"/>
</dbReference>
<dbReference type="Gene3D" id="3.90.70.10">
    <property type="entry name" value="Cysteine proteinases"/>
    <property type="match status" value="1"/>
</dbReference>
<evidence type="ECO:0000256" key="3">
    <source>
        <dbReference type="ARBA" id="ARBA00022801"/>
    </source>
</evidence>
<dbReference type="OrthoDB" id="65740at2759"/>
<protein>
    <submittedName>
        <fullName evidence="11">Cathepsin L-like</fullName>
    </submittedName>
</protein>
<dbReference type="InterPro" id="IPR039417">
    <property type="entry name" value="Peptidase_C1A_papain-like"/>
</dbReference>
<feature type="domain" description="Peptidase C1A papain C-terminal" evidence="8">
    <location>
        <begin position="135"/>
        <end position="384"/>
    </location>
</feature>
<comment type="similarity">
    <text evidence="1">Belongs to the peptidase C1 family.</text>
</comment>
<evidence type="ECO:0000256" key="2">
    <source>
        <dbReference type="ARBA" id="ARBA00022670"/>
    </source>
</evidence>
<dbReference type="AlphaFoldDB" id="A0A9W3AAZ5"/>
<dbReference type="GeneID" id="106060658"/>
<evidence type="ECO:0000313" key="10">
    <source>
        <dbReference type="Proteomes" id="UP001165740"/>
    </source>
</evidence>
<dbReference type="PROSITE" id="PS00139">
    <property type="entry name" value="THIOL_PROTEASE_CYS"/>
    <property type="match status" value="1"/>
</dbReference>
<dbReference type="InterPro" id="IPR013201">
    <property type="entry name" value="Prot_inhib_I29"/>
</dbReference>
<name>A0A9W3AAZ5_BIOGL</name>
<feature type="signal peptide" evidence="7">
    <location>
        <begin position="1"/>
        <end position="22"/>
    </location>
</feature>
<feature type="domain" description="Cathepsin propeptide inhibitor" evidence="9">
    <location>
        <begin position="38"/>
        <end position="100"/>
    </location>
</feature>
<dbReference type="Pfam" id="PF00112">
    <property type="entry name" value="Peptidase_C1"/>
    <property type="match status" value="1"/>
</dbReference>
<organism evidence="10 11">
    <name type="scientific">Biomphalaria glabrata</name>
    <name type="common">Bloodfluke planorb</name>
    <name type="synonym">Freshwater snail</name>
    <dbReference type="NCBI Taxonomy" id="6526"/>
    <lineage>
        <taxon>Eukaryota</taxon>
        <taxon>Metazoa</taxon>
        <taxon>Spiralia</taxon>
        <taxon>Lophotrochozoa</taxon>
        <taxon>Mollusca</taxon>
        <taxon>Gastropoda</taxon>
        <taxon>Heterobranchia</taxon>
        <taxon>Euthyneura</taxon>
        <taxon>Panpulmonata</taxon>
        <taxon>Hygrophila</taxon>
        <taxon>Lymnaeoidea</taxon>
        <taxon>Planorbidae</taxon>
        <taxon>Biomphalaria</taxon>
    </lineage>
</organism>
<evidence type="ECO:0000256" key="4">
    <source>
        <dbReference type="ARBA" id="ARBA00022807"/>
    </source>
</evidence>
<evidence type="ECO:0000256" key="7">
    <source>
        <dbReference type="SAM" id="SignalP"/>
    </source>
</evidence>
<dbReference type="InterPro" id="IPR000668">
    <property type="entry name" value="Peptidase_C1A_C"/>
</dbReference>
<keyword evidence="10" id="KW-1185">Reference proteome</keyword>
<evidence type="ECO:0000256" key="6">
    <source>
        <dbReference type="ARBA" id="ARBA00023157"/>
    </source>
</evidence>
<dbReference type="SMART" id="SM00645">
    <property type="entry name" value="Pept_C1"/>
    <property type="match status" value="1"/>
</dbReference>
<dbReference type="InterPro" id="IPR038765">
    <property type="entry name" value="Papain-like_cys_pep_sf"/>
</dbReference>
<keyword evidence="6" id="KW-1015">Disulfide bond</keyword>
<dbReference type="GO" id="GO:0008234">
    <property type="term" value="F:cysteine-type peptidase activity"/>
    <property type="evidence" value="ECO:0007669"/>
    <property type="project" value="UniProtKB-KW"/>
</dbReference>
<dbReference type="Proteomes" id="UP001165740">
    <property type="component" value="Chromosome 5"/>
</dbReference>
<keyword evidence="3" id="KW-0378">Hydrolase</keyword>
<evidence type="ECO:0000256" key="5">
    <source>
        <dbReference type="ARBA" id="ARBA00023145"/>
    </source>
</evidence>
<dbReference type="SUPFAM" id="SSF54001">
    <property type="entry name" value="Cysteine proteinases"/>
    <property type="match status" value="1"/>
</dbReference>
<dbReference type="GO" id="GO:0006508">
    <property type="term" value="P:proteolysis"/>
    <property type="evidence" value="ECO:0007669"/>
    <property type="project" value="UniProtKB-KW"/>
</dbReference>
<sequence>MRLDSMLVFMSVVVSHIIFSQSMIEYPEEDNQHAKDLFSNWRKRHSKTYKNGSVEHIKYQTFLENLKIANQLNRLASKYDSEMPPTFGLSPYVDLTPKEFKQRFLNRFIQSNISSRRTSNRTKSRKQRDTNSGSVTGCFDWSEVYGVVTSVKDQGSTGACWAIAGCGNIEGLWAIKTGSSSPDLSSQAVLDCNGIFQNQALACGPTGGNPMAFYEFLVNEGGMLQESDYPFCVGNGSCSPCAPPGYSTLHCGPWFTPSCNVSESCSAKYNRSKFIPGLKVVDYAILSQNENSLAADLKNIGPLVAALHGRDLQLYTGGVLRALTCNKYNLDHVVLLTGYNITENGASYWIAKNSWGAMWGEKGFFRISFGSEACGINKLCATGFLA</sequence>
<feature type="chain" id="PRO_5040859968" evidence="7">
    <location>
        <begin position="23"/>
        <end position="386"/>
    </location>
</feature>
<dbReference type="InterPro" id="IPR025661">
    <property type="entry name" value="Pept_asp_AS"/>
</dbReference>
<dbReference type="InterPro" id="IPR013128">
    <property type="entry name" value="Peptidase_C1A"/>
</dbReference>
<accession>A0A9W3AAZ5</accession>
<evidence type="ECO:0000313" key="11">
    <source>
        <dbReference type="RefSeq" id="XP_055884354.1"/>
    </source>
</evidence>
<proteinExistence type="inferred from homology"/>
<keyword evidence="4" id="KW-0788">Thiol protease</keyword>
<keyword evidence="7" id="KW-0732">Signal</keyword>
<dbReference type="SMART" id="SM00848">
    <property type="entry name" value="Inhibitor_I29"/>
    <property type="match status" value="1"/>
</dbReference>
<dbReference type="PROSITE" id="PS00640">
    <property type="entry name" value="THIOL_PROTEASE_ASN"/>
    <property type="match status" value="1"/>
</dbReference>
<keyword evidence="5" id="KW-0865">Zymogen</keyword>
<dbReference type="CDD" id="cd02248">
    <property type="entry name" value="Peptidase_C1A"/>
    <property type="match status" value="1"/>
</dbReference>
<dbReference type="Pfam" id="PF08246">
    <property type="entry name" value="Inhibitor_I29"/>
    <property type="match status" value="1"/>
</dbReference>
<dbReference type="PANTHER" id="PTHR12411">
    <property type="entry name" value="CYSTEINE PROTEASE FAMILY C1-RELATED"/>
    <property type="match status" value="1"/>
</dbReference>
<evidence type="ECO:0000256" key="1">
    <source>
        <dbReference type="ARBA" id="ARBA00008455"/>
    </source>
</evidence>
<dbReference type="OMA" id="GCANVES"/>